<dbReference type="InterPro" id="IPR011335">
    <property type="entry name" value="Restrct_endonuc-II-like"/>
</dbReference>
<dbReference type="AlphaFoldDB" id="A0A932CN34"/>
<dbReference type="InterPro" id="IPR014919">
    <property type="entry name" value="XisH"/>
</dbReference>
<accession>A0A932CN34</accession>
<gene>
    <name evidence="1" type="ORF">HYY20_04745</name>
</gene>
<dbReference type="InterPro" id="IPR011856">
    <property type="entry name" value="tRNA_endonuc-like_dom_sf"/>
</dbReference>
<name>A0A932CN34_UNCTE</name>
<dbReference type="SUPFAM" id="SSF52980">
    <property type="entry name" value="Restriction endonuclease-like"/>
    <property type="match status" value="1"/>
</dbReference>
<dbReference type="EMBL" id="JACPRF010000145">
    <property type="protein sequence ID" value="MBI2876169.1"/>
    <property type="molecule type" value="Genomic_DNA"/>
</dbReference>
<evidence type="ECO:0000313" key="2">
    <source>
        <dbReference type="Proteomes" id="UP000769766"/>
    </source>
</evidence>
<evidence type="ECO:0000313" key="1">
    <source>
        <dbReference type="EMBL" id="MBI2876169.1"/>
    </source>
</evidence>
<dbReference type="Gene3D" id="3.40.1350.10">
    <property type="match status" value="1"/>
</dbReference>
<protein>
    <submittedName>
        <fullName evidence="1">XisH family protein</fullName>
    </submittedName>
</protein>
<organism evidence="1 2">
    <name type="scientific">Tectimicrobiota bacterium</name>
    <dbReference type="NCBI Taxonomy" id="2528274"/>
    <lineage>
        <taxon>Bacteria</taxon>
        <taxon>Pseudomonadati</taxon>
        <taxon>Nitrospinota/Tectimicrobiota group</taxon>
        <taxon>Candidatus Tectimicrobiota</taxon>
    </lineage>
</organism>
<dbReference type="Pfam" id="PF08814">
    <property type="entry name" value="XisH"/>
    <property type="match status" value="1"/>
</dbReference>
<sequence length="138" mass="16201">MPQHDLYHNTVKQALIKDSWIITDDPFIIEFKGLRLYADLGAERTFAAEKYGHRIVVEIKVFSSASLITELEKAVGQYSIYRTFLKLVNPDRELYLAIAQDVYQDFFRRPAIEEIILDQQIHLLIFDPNTEEVVQWIK</sequence>
<proteinExistence type="predicted"/>
<dbReference type="CDD" id="cd22366">
    <property type="entry name" value="XisH-like"/>
    <property type="match status" value="1"/>
</dbReference>
<dbReference type="Proteomes" id="UP000769766">
    <property type="component" value="Unassembled WGS sequence"/>
</dbReference>
<reference evidence="1" key="1">
    <citation type="submission" date="2020-07" db="EMBL/GenBank/DDBJ databases">
        <title>Huge and variable diversity of episymbiotic CPR bacteria and DPANN archaea in groundwater ecosystems.</title>
        <authorList>
            <person name="He C.Y."/>
            <person name="Keren R."/>
            <person name="Whittaker M."/>
            <person name="Farag I.F."/>
            <person name="Doudna J."/>
            <person name="Cate J.H.D."/>
            <person name="Banfield J.F."/>
        </authorList>
    </citation>
    <scope>NUCLEOTIDE SEQUENCE</scope>
    <source>
        <strain evidence="1">NC_groundwater_672_Ag_B-0.1um_62_36</strain>
    </source>
</reference>
<dbReference type="GO" id="GO:0003676">
    <property type="term" value="F:nucleic acid binding"/>
    <property type="evidence" value="ECO:0007669"/>
    <property type="project" value="InterPro"/>
</dbReference>
<comment type="caution">
    <text evidence="1">The sequence shown here is derived from an EMBL/GenBank/DDBJ whole genome shotgun (WGS) entry which is preliminary data.</text>
</comment>